<dbReference type="GO" id="GO:0015020">
    <property type="term" value="F:glucuronosyltransferase activity"/>
    <property type="evidence" value="ECO:0007669"/>
    <property type="project" value="UniProtKB-EC"/>
</dbReference>
<comment type="similarity">
    <text evidence="1">Belongs to the UDP-glycosyltransferase family.</text>
</comment>
<dbReference type="AlphaFoldDB" id="A0A0N4XSY2"/>
<dbReference type="Proteomes" id="UP000271162">
    <property type="component" value="Unassembled WGS sequence"/>
</dbReference>
<name>A0A0N4XSY2_NIPBR</name>
<keyword evidence="3" id="KW-0328">Glycosyltransferase</keyword>
<protein>
    <recommendedName>
        <fullName evidence="2">glucuronosyltransferase</fullName>
        <ecNumber evidence="2">2.4.1.17</ecNumber>
    </recommendedName>
</protein>
<organism evidence="10">
    <name type="scientific">Nippostrongylus brasiliensis</name>
    <name type="common">Rat hookworm</name>
    <dbReference type="NCBI Taxonomy" id="27835"/>
    <lineage>
        <taxon>Eukaryota</taxon>
        <taxon>Metazoa</taxon>
        <taxon>Ecdysozoa</taxon>
        <taxon>Nematoda</taxon>
        <taxon>Chromadorea</taxon>
        <taxon>Rhabditida</taxon>
        <taxon>Rhabditina</taxon>
        <taxon>Rhabditomorpha</taxon>
        <taxon>Strongyloidea</taxon>
        <taxon>Heligmosomidae</taxon>
        <taxon>Nippostrongylus</taxon>
    </lineage>
</organism>
<evidence type="ECO:0000256" key="2">
    <source>
        <dbReference type="ARBA" id="ARBA00012544"/>
    </source>
</evidence>
<proteinExistence type="inferred from homology"/>
<gene>
    <name evidence="8" type="ORF">NBR_LOCUS5644</name>
</gene>
<dbReference type="InterPro" id="IPR050271">
    <property type="entry name" value="UDP-glycosyltransferase"/>
</dbReference>
<dbReference type="SUPFAM" id="SSF53756">
    <property type="entry name" value="UDP-Glycosyltransferase/glycogen phosphorylase"/>
    <property type="match status" value="1"/>
</dbReference>
<reference evidence="10" key="1">
    <citation type="submission" date="2017-02" db="UniProtKB">
        <authorList>
            <consortium name="WormBaseParasite"/>
        </authorList>
    </citation>
    <scope>IDENTIFICATION</scope>
</reference>
<dbReference type="Pfam" id="PF00201">
    <property type="entry name" value="UDPGT"/>
    <property type="match status" value="2"/>
</dbReference>
<evidence type="ECO:0000256" key="3">
    <source>
        <dbReference type="ARBA" id="ARBA00022676"/>
    </source>
</evidence>
<dbReference type="WBParaSite" id="NBR_0000564301-mRNA-1">
    <property type="protein sequence ID" value="NBR_0000564301-mRNA-1"/>
    <property type="gene ID" value="NBR_0000564301"/>
</dbReference>
<comment type="catalytic activity">
    <reaction evidence="6">
        <text>glucuronate acceptor + UDP-alpha-D-glucuronate = acceptor beta-D-glucuronoside + UDP + H(+)</text>
        <dbReference type="Rhea" id="RHEA:21032"/>
        <dbReference type="ChEBI" id="CHEBI:15378"/>
        <dbReference type="ChEBI" id="CHEBI:58052"/>
        <dbReference type="ChEBI" id="CHEBI:58223"/>
        <dbReference type="ChEBI" id="CHEBI:132367"/>
        <dbReference type="ChEBI" id="CHEBI:132368"/>
        <dbReference type="EC" id="2.4.1.17"/>
    </reaction>
</comment>
<evidence type="ECO:0000256" key="6">
    <source>
        <dbReference type="ARBA" id="ARBA00047475"/>
    </source>
</evidence>
<evidence type="ECO:0000256" key="7">
    <source>
        <dbReference type="SAM" id="SignalP"/>
    </source>
</evidence>
<evidence type="ECO:0000313" key="10">
    <source>
        <dbReference type="WBParaSite" id="NBR_0000564301-mRNA-1"/>
    </source>
</evidence>
<dbReference type="PANTHER" id="PTHR48043">
    <property type="entry name" value="EG:EG0003.4 PROTEIN-RELATED"/>
    <property type="match status" value="1"/>
</dbReference>
<feature type="signal peptide" evidence="7">
    <location>
        <begin position="1"/>
        <end position="15"/>
    </location>
</feature>
<feature type="chain" id="PRO_5043124785" description="glucuronosyltransferase" evidence="7">
    <location>
        <begin position="16"/>
        <end position="377"/>
    </location>
</feature>
<evidence type="ECO:0000313" key="8">
    <source>
        <dbReference type="EMBL" id="VDL69233.1"/>
    </source>
</evidence>
<dbReference type="OMA" id="GWGILRD"/>
<keyword evidence="4" id="KW-0808">Transferase</keyword>
<evidence type="ECO:0000256" key="1">
    <source>
        <dbReference type="ARBA" id="ARBA00009995"/>
    </source>
</evidence>
<dbReference type="EC" id="2.4.1.17" evidence="2"/>
<reference evidence="8 9" key="2">
    <citation type="submission" date="2018-11" db="EMBL/GenBank/DDBJ databases">
        <authorList>
            <consortium name="Pathogen Informatics"/>
        </authorList>
    </citation>
    <scope>NUCLEOTIDE SEQUENCE [LARGE SCALE GENOMIC DNA]</scope>
</reference>
<keyword evidence="5 7" id="KW-0732">Signal</keyword>
<evidence type="ECO:0000256" key="4">
    <source>
        <dbReference type="ARBA" id="ARBA00022679"/>
    </source>
</evidence>
<sequence>MLLLLLFHYVVCVTTYKILVFSPTISRSHMISNGRIADELAKAGHDVVLFEPDFLNISAAVMSSKIARRWTVYGFAPALRNVLQGFSETAFEQFSLLEEHRGLLLYSRAYNELCEDLINRDELIDALRAEKFDGYFGEQINLCGNGLAHVLGIKSHFWVSSCPIGDHMAWILGMPQPSSFIPSLIAMDITHRPSYIERVQNVWATFLPNFPSLEDIAADSDMVFVSTDEFIEFPRPSLPNIVHIGGLGLGTSKETSPLNKVFAEQMEMGANGVIYFSLGTLVNTSSLPAFAMEAVIETARRTPDHHFILVADRHDQKCLSVISDKLNHFQHTRQLAEHLKNVFVCSWAPQPAILGEPMASFLQLPNLQYRTCRFVKK</sequence>
<dbReference type="Gene3D" id="3.40.50.2000">
    <property type="entry name" value="Glycogen Phosphorylase B"/>
    <property type="match status" value="2"/>
</dbReference>
<evidence type="ECO:0000313" key="9">
    <source>
        <dbReference type="Proteomes" id="UP000271162"/>
    </source>
</evidence>
<keyword evidence="9" id="KW-1185">Reference proteome</keyword>
<dbReference type="STRING" id="27835.A0A0N4XSY2"/>
<dbReference type="PANTHER" id="PTHR48043:SF143">
    <property type="entry name" value="UDP-GLUCURONOSYLTRANSFERASE"/>
    <property type="match status" value="1"/>
</dbReference>
<evidence type="ECO:0000256" key="5">
    <source>
        <dbReference type="ARBA" id="ARBA00022729"/>
    </source>
</evidence>
<accession>A0A0N4XSY2</accession>
<dbReference type="EMBL" id="UYSL01019752">
    <property type="protein sequence ID" value="VDL69233.1"/>
    <property type="molecule type" value="Genomic_DNA"/>
</dbReference>
<dbReference type="InterPro" id="IPR002213">
    <property type="entry name" value="UDP_glucos_trans"/>
</dbReference>